<reference evidence="5 6" key="1">
    <citation type="submission" date="2020-05" db="EMBL/GenBank/DDBJ databases">
        <title>Identification and distribution of gene clusters putatively required for synthesis of sphingolipid metabolism inhibitors in phylogenetically diverse species of the filamentous fungus Fusarium.</title>
        <authorList>
            <person name="Kim H.-S."/>
            <person name="Busman M."/>
            <person name="Brown D.W."/>
            <person name="Divon H."/>
            <person name="Uhlig S."/>
            <person name="Proctor R.H."/>
        </authorList>
    </citation>
    <scope>NUCLEOTIDE SEQUENCE [LARGE SCALE GENOMIC DNA]</scope>
    <source>
        <strain evidence="5 6">NRRL 13617</strain>
    </source>
</reference>
<dbReference type="GO" id="GO:0016787">
    <property type="term" value="F:hydrolase activity"/>
    <property type="evidence" value="ECO:0007669"/>
    <property type="project" value="UniProtKB-KW"/>
</dbReference>
<dbReference type="OrthoDB" id="5375247at2759"/>
<evidence type="ECO:0000256" key="1">
    <source>
        <dbReference type="ARBA" id="ARBA00022737"/>
    </source>
</evidence>
<comment type="caution">
    <text evidence="5">The sequence shown here is derived from an EMBL/GenBank/DDBJ whole genome shotgun (WGS) entry which is preliminary data.</text>
</comment>
<dbReference type="Pfam" id="PF24883">
    <property type="entry name" value="NPHP3_N"/>
    <property type="match status" value="1"/>
</dbReference>
<proteinExistence type="predicted"/>
<dbReference type="PROSITE" id="PS50088">
    <property type="entry name" value="ANK_REPEAT"/>
    <property type="match status" value="1"/>
</dbReference>
<feature type="compositionally biased region" description="Basic residues" evidence="3">
    <location>
        <begin position="47"/>
        <end position="63"/>
    </location>
</feature>
<dbReference type="PROSITE" id="PS50297">
    <property type="entry name" value="ANK_REP_REGION"/>
    <property type="match status" value="1"/>
</dbReference>
<evidence type="ECO:0000313" key="5">
    <source>
        <dbReference type="EMBL" id="KAF5566039.1"/>
    </source>
</evidence>
<organism evidence="5 6">
    <name type="scientific">Fusarium phyllophilum</name>
    <dbReference type="NCBI Taxonomy" id="47803"/>
    <lineage>
        <taxon>Eukaryota</taxon>
        <taxon>Fungi</taxon>
        <taxon>Dikarya</taxon>
        <taxon>Ascomycota</taxon>
        <taxon>Pezizomycotina</taxon>
        <taxon>Sordariomycetes</taxon>
        <taxon>Hypocreomycetidae</taxon>
        <taxon>Hypocreales</taxon>
        <taxon>Nectriaceae</taxon>
        <taxon>Fusarium</taxon>
        <taxon>Fusarium fujikuroi species complex</taxon>
    </lineage>
</organism>
<feature type="region of interest" description="Disordered" evidence="3">
    <location>
        <begin position="43"/>
        <end position="76"/>
    </location>
</feature>
<keyword evidence="5" id="KW-0378">Hydrolase</keyword>
<feature type="repeat" description="ANK" evidence="2">
    <location>
        <begin position="1018"/>
        <end position="1052"/>
    </location>
</feature>
<dbReference type="PANTHER" id="PTHR10039:SF5">
    <property type="entry name" value="NACHT DOMAIN-CONTAINING PROTEIN"/>
    <property type="match status" value="1"/>
</dbReference>
<dbReference type="Proteomes" id="UP000582016">
    <property type="component" value="Unassembled WGS sequence"/>
</dbReference>
<dbReference type="Gene3D" id="3.40.50.300">
    <property type="entry name" value="P-loop containing nucleotide triphosphate hydrolases"/>
    <property type="match status" value="1"/>
</dbReference>
<dbReference type="Gene3D" id="3.40.50.1820">
    <property type="entry name" value="alpha/beta hydrolase"/>
    <property type="match status" value="1"/>
</dbReference>
<sequence>MPTPVNDLGFTILQDPSEPELDIVFVHGLQGHPRKTWTFNKEAAEKRRPRKLRTMMSNLRRKSPTPTPEPDPEPDPVASDVFWAEHLLSTQESCQKARIMTYGYDSVIFKLLNGANVSTITSEGTSLLNALARRRVNCRHRPLMFIAHSLGGLIVKSALNESFLKASEAVADLRAIVDSTFAIIFFGTPHRGSSTAEFGQTVAEIVSNLTSTSYNDNILSNLKQNTEILTKLRSDFESSLTHMAQRNRFESTTFQENRGISGIKGMSGKARVVTDDSSELGQHDRKDHIEKNHIDMCKFFDASDPEYDKVAGEIDRHISRLRQGINERGASFIKSLQLLGNDALSRLEQIQKRDERTLEWLYTATTRRGEGAGRIDPDCSSLGIWLAHGTGLFWITGRPGSGKSTLMKHLLKYHETMRHLKGASSTETTQYLSQNRSGTTHSSLETGPRLVIGLFITSFGQETQRRWSTMLQGALLQLLKFRPELVIKVLRFLEEEGYPWEDSTSTTESTLSEGRLMDVLLFCKKSSVRPFKVLIIVDGMDELDNDMHAQNAVNFLKKLAVADDSDSSHNSFRICISNRPEQTFRDLFVDIPRIEVQDHTKHDIRLHVQSLLAINPRFRNQRSREMNEYLQQIVDYISDNAHGVFLWAHSISKMIDRDLRKGKEMGVIFQRLRQLPTEMKELYRFIMSEIDPENRQRVYIMLEVVLRAQSPVTLLELALIVRTVEDFLNDRRTQLSEYVQASNRLFNSFFDPKEFLDSSRLERQLHDNCRCMLEICLGRQAETSFFHSSSLTDRRHRLPLSPLQRALIEEPQVEYRLGGEEHTRNMSGRAQNSERRDEIELLNQRQFTDYHDRKKIDPSRYIVRLFHKSARDFILDRDCLNTLFKEDSSQKPPGNGHAFILIFARKWINCPPSVRNQLRCHFDMARNIRFHVPLLEKTMNRVEAAAFFPLLDEIDSESSKESHDGEYWARSLYGDHISHWKYNFPAFAVANNMCGYVNHRPSKAKAFGTTDHFLNGKDGRPLLHFSAFHGTPSPQMTQLLIDSGANIEAKFENKTAIQSLVLPRPSIDGGPSLGVMKVLLNKGASPNSRYYPTGDTEKEWFPLIHIIAGVHDYDWGEEAKLSFLHLLLDRQVDPNGRDWKGLTFIEVLYWHGRKLPQDQWVRLFEMGGRITKKMICAPDVSTGDDYDGHIPITSRPASSFWPEISIRSLRSRRSRNRAQRSDLSSDSDQEIDTSRPGLCDQSDGGHDAYVVLRQKKFRVKEWYNKDARKEAKRRSPHWFTEFEV</sequence>
<dbReference type="InterPro" id="IPR027417">
    <property type="entry name" value="P-loop_NTPase"/>
</dbReference>
<keyword evidence="1" id="KW-0677">Repeat</keyword>
<dbReference type="InterPro" id="IPR056884">
    <property type="entry name" value="NPHP3-like_N"/>
</dbReference>
<feature type="domain" description="Nephrocystin 3-like N-terminal" evidence="4">
    <location>
        <begin position="385"/>
        <end position="579"/>
    </location>
</feature>
<evidence type="ECO:0000256" key="3">
    <source>
        <dbReference type="SAM" id="MobiDB-lite"/>
    </source>
</evidence>
<dbReference type="SUPFAM" id="SSF48403">
    <property type="entry name" value="Ankyrin repeat"/>
    <property type="match status" value="1"/>
</dbReference>
<dbReference type="SUPFAM" id="SSF52540">
    <property type="entry name" value="P-loop containing nucleoside triphosphate hydrolases"/>
    <property type="match status" value="1"/>
</dbReference>
<protein>
    <submittedName>
        <fullName evidence="5">Alpha beta-hydrolase</fullName>
    </submittedName>
</protein>
<dbReference type="InterPro" id="IPR029058">
    <property type="entry name" value="AB_hydrolase_fold"/>
</dbReference>
<keyword evidence="2" id="KW-0040">ANK repeat</keyword>
<dbReference type="PANTHER" id="PTHR10039">
    <property type="entry name" value="AMELOGENIN"/>
    <property type="match status" value="1"/>
</dbReference>
<dbReference type="EMBL" id="JAAOAQ010000123">
    <property type="protein sequence ID" value="KAF5566039.1"/>
    <property type="molecule type" value="Genomic_DNA"/>
</dbReference>
<gene>
    <name evidence="5" type="ORF">FPHYL_3952</name>
</gene>
<feature type="region of interest" description="Disordered" evidence="3">
    <location>
        <begin position="1212"/>
        <end position="1242"/>
    </location>
</feature>
<evidence type="ECO:0000259" key="4">
    <source>
        <dbReference type="Pfam" id="PF24883"/>
    </source>
</evidence>
<dbReference type="Gene3D" id="1.25.40.20">
    <property type="entry name" value="Ankyrin repeat-containing domain"/>
    <property type="match status" value="1"/>
</dbReference>
<evidence type="ECO:0000313" key="6">
    <source>
        <dbReference type="Proteomes" id="UP000582016"/>
    </source>
</evidence>
<keyword evidence="6" id="KW-1185">Reference proteome</keyword>
<name>A0A8H5K1M4_9HYPO</name>
<dbReference type="InterPro" id="IPR036770">
    <property type="entry name" value="Ankyrin_rpt-contain_sf"/>
</dbReference>
<dbReference type="InterPro" id="IPR002110">
    <property type="entry name" value="Ankyrin_rpt"/>
</dbReference>
<evidence type="ECO:0000256" key="2">
    <source>
        <dbReference type="PROSITE-ProRule" id="PRU00023"/>
    </source>
</evidence>
<accession>A0A8H5K1M4</accession>
<dbReference type="SUPFAM" id="SSF53474">
    <property type="entry name" value="alpha/beta-Hydrolases"/>
    <property type="match status" value="1"/>
</dbReference>